<evidence type="ECO:0000256" key="1">
    <source>
        <dbReference type="SAM" id="Phobius"/>
    </source>
</evidence>
<name>A0A931CS87_9MICC</name>
<evidence type="ECO:0000313" key="3">
    <source>
        <dbReference type="Proteomes" id="UP000655366"/>
    </source>
</evidence>
<organism evidence="2 3">
    <name type="scientific">Arthrobacter terrae</name>
    <dbReference type="NCBI Taxonomy" id="2935737"/>
    <lineage>
        <taxon>Bacteria</taxon>
        <taxon>Bacillati</taxon>
        <taxon>Actinomycetota</taxon>
        <taxon>Actinomycetes</taxon>
        <taxon>Micrococcales</taxon>
        <taxon>Micrococcaceae</taxon>
        <taxon>Arthrobacter</taxon>
    </lineage>
</organism>
<dbReference type="RefSeq" id="WP_196395710.1">
    <property type="nucleotide sequence ID" value="NZ_JADNYM010000005.1"/>
</dbReference>
<evidence type="ECO:0000313" key="2">
    <source>
        <dbReference type="EMBL" id="MBG0738773.1"/>
    </source>
</evidence>
<keyword evidence="1" id="KW-0472">Membrane</keyword>
<protein>
    <submittedName>
        <fullName evidence="2">Uncharacterized protein</fullName>
    </submittedName>
</protein>
<keyword evidence="1" id="KW-1133">Transmembrane helix</keyword>
<dbReference type="EMBL" id="JADNYM010000005">
    <property type="protein sequence ID" value="MBG0738773.1"/>
    <property type="molecule type" value="Genomic_DNA"/>
</dbReference>
<accession>A0A931CS87</accession>
<dbReference type="Proteomes" id="UP000655366">
    <property type="component" value="Unassembled WGS sequence"/>
</dbReference>
<reference evidence="2 3" key="1">
    <citation type="submission" date="2020-11" db="EMBL/GenBank/DDBJ databases">
        <title>Arthrobacter antarcticus sp. nov., isolated from Antarctic Soil.</title>
        <authorList>
            <person name="Li J."/>
        </authorList>
    </citation>
    <scope>NUCLEOTIDE SEQUENCE [LARGE SCALE GENOMIC DNA]</scope>
    <source>
        <strain evidence="2 3">Z1-20</strain>
    </source>
</reference>
<keyword evidence="3" id="KW-1185">Reference proteome</keyword>
<feature type="transmembrane region" description="Helical" evidence="1">
    <location>
        <begin position="12"/>
        <end position="34"/>
    </location>
</feature>
<proteinExistence type="predicted"/>
<comment type="caution">
    <text evidence="2">The sequence shown here is derived from an EMBL/GenBank/DDBJ whole genome shotgun (WGS) entry which is preliminary data.</text>
</comment>
<gene>
    <name evidence="2" type="ORF">IV500_04985</name>
</gene>
<keyword evidence="1" id="KW-0812">Transmembrane</keyword>
<dbReference type="AlphaFoldDB" id="A0A931CS87"/>
<sequence length="81" mass="8823">MRVITTVDELEALPTMSVIGCVSAVCNIPLVVVFQRGSLETGGSGWCAPEAQGQITSHQVFQFLLVNQLPYELTVFWEPGL</sequence>